<evidence type="ECO:0000256" key="2">
    <source>
        <dbReference type="ARBA" id="ARBA00022980"/>
    </source>
</evidence>
<dbReference type="GO" id="GO:0000463">
    <property type="term" value="P:maturation of LSU-rRNA from tricistronic rRNA transcript (SSU-rRNA, 5.8S rRNA, LSU-rRNA)"/>
    <property type="evidence" value="ECO:0007669"/>
    <property type="project" value="InterPro"/>
</dbReference>
<dbReference type="EMBL" id="JAGRRH010000017">
    <property type="protein sequence ID" value="KAG7352033.1"/>
    <property type="molecule type" value="Genomic_DNA"/>
</dbReference>
<evidence type="ECO:0000256" key="3">
    <source>
        <dbReference type="ARBA" id="ARBA00023274"/>
    </source>
</evidence>
<accession>A0A9K3PLU0</accession>
<dbReference type="GO" id="GO:0022625">
    <property type="term" value="C:cytosolic large ribosomal subunit"/>
    <property type="evidence" value="ECO:0007669"/>
    <property type="project" value="InterPro"/>
</dbReference>
<dbReference type="InterPro" id="IPR045059">
    <property type="entry name" value="Ribosomal_uL29_euk"/>
</dbReference>
<keyword evidence="3" id="KW-0687">Ribonucleoprotein</keyword>
<dbReference type="Proteomes" id="UP000693970">
    <property type="component" value="Unassembled WGS sequence"/>
</dbReference>
<dbReference type="AlphaFoldDB" id="A0A9K3PLU0"/>
<proteinExistence type="inferred from homology"/>
<gene>
    <name evidence="5" type="ORF">IV203_008081</name>
</gene>
<comment type="similarity">
    <text evidence="1">Belongs to the universal ribosomal protein uL29 family.</text>
</comment>
<dbReference type="FunFam" id="6.10.250.3450:FF:000001">
    <property type="entry name" value="60S ribosomal protein L35"/>
    <property type="match status" value="1"/>
</dbReference>
<feature type="region of interest" description="Disordered" evidence="4">
    <location>
        <begin position="102"/>
        <end position="121"/>
    </location>
</feature>
<evidence type="ECO:0000313" key="6">
    <source>
        <dbReference type="Proteomes" id="UP000693970"/>
    </source>
</evidence>
<organism evidence="5 6">
    <name type="scientific">Nitzschia inconspicua</name>
    <dbReference type="NCBI Taxonomy" id="303405"/>
    <lineage>
        <taxon>Eukaryota</taxon>
        <taxon>Sar</taxon>
        <taxon>Stramenopiles</taxon>
        <taxon>Ochrophyta</taxon>
        <taxon>Bacillariophyta</taxon>
        <taxon>Bacillariophyceae</taxon>
        <taxon>Bacillariophycidae</taxon>
        <taxon>Bacillariales</taxon>
        <taxon>Bacillariaceae</taxon>
        <taxon>Nitzschia</taxon>
    </lineage>
</organism>
<name>A0A9K3PLU0_9STRA</name>
<dbReference type="GO" id="GO:0003735">
    <property type="term" value="F:structural constituent of ribosome"/>
    <property type="evidence" value="ECO:0007669"/>
    <property type="project" value="TreeGrafter"/>
</dbReference>
<protein>
    <recommendedName>
        <fullName evidence="7">60S ribosomal protein L35</fullName>
    </recommendedName>
</protein>
<dbReference type="OrthoDB" id="528635at2759"/>
<evidence type="ECO:0000256" key="1">
    <source>
        <dbReference type="ARBA" id="ARBA00009254"/>
    </source>
</evidence>
<reference evidence="5" key="2">
    <citation type="submission" date="2021-04" db="EMBL/GenBank/DDBJ databases">
        <authorList>
            <person name="Podell S."/>
        </authorList>
    </citation>
    <scope>NUCLEOTIDE SEQUENCE</scope>
    <source>
        <strain evidence="5">Hildebrandi</strain>
    </source>
</reference>
<evidence type="ECO:0000313" key="5">
    <source>
        <dbReference type="EMBL" id="KAG7352033.1"/>
    </source>
</evidence>
<keyword evidence="2" id="KW-0689">Ribosomal protein</keyword>
<dbReference type="GO" id="GO:0003729">
    <property type="term" value="F:mRNA binding"/>
    <property type="evidence" value="ECO:0007669"/>
    <property type="project" value="TreeGrafter"/>
</dbReference>
<evidence type="ECO:0008006" key="7">
    <source>
        <dbReference type="Google" id="ProtNLM"/>
    </source>
</evidence>
<dbReference type="PANTHER" id="PTHR45722">
    <property type="entry name" value="60S RIBOSOMAL PROTEIN L35"/>
    <property type="match status" value="1"/>
</dbReference>
<dbReference type="PANTHER" id="PTHR45722:SF2">
    <property type="entry name" value="LARGE RIBOSOMAL SUBUNIT PROTEIN UL29-RELATED"/>
    <property type="match status" value="1"/>
</dbReference>
<keyword evidence="6" id="KW-1185">Reference proteome</keyword>
<comment type="caution">
    <text evidence="5">The sequence shown here is derived from an EMBL/GenBank/DDBJ whole genome shotgun (WGS) entry which is preliminary data.</text>
</comment>
<reference evidence="5" key="1">
    <citation type="journal article" date="2021" name="Sci. Rep.">
        <title>Diploid genomic architecture of Nitzschia inconspicua, an elite biomass production diatom.</title>
        <authorList>
            <person name="Oliver A."/>
            <person name="Podell S."/>
            <person name="Pinowska A."/>
            <person name="Traller J.C."/>
            <person name="Smith S.R."/>
            <person name="McClure R."/>
            <person name="Beliaev A."/>
            <person name="Bohutskyi P."/>
            <person name="Hill E.A."/>
            <person name="Rabines A."/>
            <person name="Zheng H."/>
            <person name="Allen L.Z."/>
            <person name="Kuo A."/>
            <person name="Grigoriev I.V."/>
            <person name="Allen A.E."/>
            <person name="Hazlebeck D."/>
            <person name="Allen E.E."/>
        </authorList>
    </citation>
    <scope>NUCLEOTIDE SEQUENCE</scope>
    <source>
        <strain evidence="5">Hildebrandi</strain>
    </source>
</reference>
<sequence length="136" mass="15640">MPLTSLTFLFFVCSHRESGPWNPSPSTLLLRQLLHQQSLLFPFKNISFFPKWSKLTNCGIKSVRKSIARILTVHNQQQKEGIRKAVAGAKYIPKDLRAKKTRAMRRALTKSERSKKTLKQKRMEAAFPKVKFAVKA</sequence>
<evidence type="ECO:0000256" key="4">
    <source>
        <dbReference type="SAM" id="MobiDB-lite"/>
    </source>
</evidence>